<evidence type="ECO:0000256" key="1">
    <source>
        <dbReference type="SAM" id="MobiDB-lite"/>
    </source>
</evidence>
<reference evidence="2" key="2">
    <citation type="submission" date="2014-07" db="EMBL/GenBank/DDBJ databases">
        <authorList>
            <person name="Hull J."/>
        </authorList>
    </citation>
    <scope>NUCLEOTIDE SEQUENCE</scope>
</reference>
<sequence length="131" mass="14817">MPFSVKTRGNTDMDVTEVAMVGNTKIEKMKRCDAQGRLLITLMRLLTTLLSFLCSQMTCRTDIDACVDSKHVSKYKRCRIDNDNEDDNNQHKDGAIDRNSENQKHCELSSNSSHADIMTSMLSSILNAMMH</sequence>
<dbReference type="AlphaFoldDB" id="A0A0A9XY12"/>
<organism evidence="2">
    <name type="scientific">Lygus hesperus</name>
    <name type="common">Western plant bug</name>
    <dbReference type="NCBI Taxonomy" id="30085"/>
    <lineage>
        <taxon>Eukaryota</taxon>
        <taxon>Metazoa</taxon>
        <taxon>Ecdysozoa</taxon>
        <taxon>Arthropoda</taxon>
        <taxon>Hexapoda</taxon>
        <taxon>Insecta</taxon>
        <taxon>Pterygota</taxon>
        <taxon>Neoptera</taxon>
        <taxon>Paraneoptera</taxon>
        <taxon>Hemiptera</taxon>
        <taxon>Heteroptera</taxon>
        <taxon>Panheteroptera</taxon>
        <taxon>Cimicomorpha</taxon>
        <taxon>Miridae</taxon>
        <taxon>Mirini</taxon>
        <taxon>Lygus</taxon>
    </lineage>
</organism>
<dbReference type="EMBL" id="GBHO01019846">
    <property type="protein sequence ID" value="JAG23758.1"/>
    <property type="molecule type" value="Transcribed_RNA"/>
</dbReference>
<name>A0A0A9XY12_LYGHE</name>
<accession>A0A0A9XY12</accession>
<protein>
    <submittedName>
        <fullName evidence="2">Oxysterol-binding protein-related protein 8</fullName>
    </submittedName>
</protein>
<feature type="region of interest" description="Disordered" evidence="1">
    <location>
        <begin position="82"/>
        <end position="110"/>
    </location>
</feature>
<reference evidence="2" key="1">
    <citation type="journal article" date="2014" name="PLoS ONE">
        <title>Transcriptome-Based Identification of ABC Transporters in the Western Tarnished Plant Bug Lygus hesperus.</title>
        <authorList>
            <person name="Hull J.J."/>
            <person name="Chaney K."/>
            <person name="Geib S.M."/>
            <person name="Fabrick J.A."/>
            <person name="Brent C.S."/>
            <person name="Walsh D."/>
            <person name="Lavine L.C."/>
        </authorList>
    </citation>
    <scope>NUCLEOTIDE SEQUENCE</scope>
</reference>
<proteinExistence type="predicted"/>
<gene>
    <name evidence="2" type="primary">OSBPL8</name>
    <name evidence="2" type="ORF">CM83_16184</name>
</gene>
<evidence type="ECO:0000313" key="2">
    <source>
        <dbReference type="EMBL" id="JAG23758.1"/>
    </source>
</evidence>
<feature type="compositionally biased region" description="Basic and acidic residues" evidence="1">
    <location>
        <begin position="82"/>
        <end position="107"/>
    </location>
</feature>